<dbReference type="InterPro" id="IPR020549">
    <property type="entry name" value="YbeY_CS"/>
</dbReference>
<name>A0A7Z0T734_9FUSO</name>
<keyword evidence="7" id="KW-0963">Cytoplasm</keyword>
<dbReference type="GO" id="GO:0004521">
    <property type="term" value="F:RNA endonuclease activity"/>
    <property type="evidence" value="ECO:0007669"/>
    <property type="project" value="UniProtKB-UniRule"/>
</dbReference>
<dbReference type="Proteomes" id="UP000526184">
    <property type="component" value="Unassembled WGS sequence"/>
</dbReference>
<dbReference type="PANTHER" id="PTHR46986">
    <property type="entry name" value="ENDORIBONUCLEASE YBEY, CHLOROPLASTIC"/>
    <property type="match status" value="1"/>
</dbReference>
<dbReference type="OrthoDB" id="9807740at2"/>
<keyword evidence="5 7" id="KW-0378">Hydrolase</keyword>
<evidence type="ECO:0000256" key="2">
    <source>
        <dbReference type="ARBA" id="ARBA00022722"/>
    </source>
</evidence>
<dbReference type="HAMAP" id="MF_00009">
    <property type="entry name" value="Endoribonucl_YbeY"/>
    <property type="match status" value="1"/>
</dbReference>
<keyword evidence="2 7" id="KW-0540">Nuclease</keyword>
<evidence type="ECO:0000256" key="3">
    <source>
        <dbReference type="ARBA" id="ARBA00022723"/>
    </source>
</evidence>
<accession>A0A7Z0T734</accession>
<comment type="function">
    <text evidence="7">Single strand-specific metallo-endoribonuclease involved in late-stage 70S ribosome quality control and in maturation of the 3' terminus of the 16S rRNA.</text>
</comment>
<dbReference type="GO" id="GO:0006364">
    <property type="term" value="P:rRNA processing"/>
    <property type="evidence" value="ECO:0007669"/>
    <property type="project" value="UniProtKB-UniRule"/>
</dbReference>
<dbReference type="GO" id="GO:0005737">
    <property type="term" value="C:cytoplasm"/>
    <property type="evidence" value="ECO:0007669"/>
    <property type="project" value="UniProtKB-SubCell"/>
</dbReference>
<proteinExistence type="inferred from homology"/>
<comment type="cofactor">
    <cofactor evidence="7">
        <name>Zn(2+)</name>
        <dbReference type="ChEBI" id="CHEBI:29105"/>
    </cofactor>
    <text evidence="7">Binds 1 zinc ion.</text>
</comment>
<reference evidence="8 9" key="1">
    <citation type="submission" date="2020-05" db="EMBL/GenBank/DDBJ databases">
        <title>Streptobacillus felis strain LHL191014123.</title>
        <authorList>
            <person name="Fawzy A."/>
            <person name="Rau J."/>
            <person name="Risse K."/>
            <person name="Schauerte N."/>
            <person name="Geiger C."/>
            <person name="Blom J."/>
            <person name="Imirzalioglu C."/>
            <person name="Falgenhauer J."/>
            <person name="Bach A."/>
            <person name="Herden C."/>
            <person name="Eisenberg T."/>
        </authorList>
    </citation>
    <scope>NUCLEOTIDE SEQUENCE [LARGE SCALE GENOMIC DNA]</scope>
    <source>
        <strain evidence="8 9">LHL191014123</strain>
    </source>
</reference>
<comment type="similarity">
    <text evidence="1 7">Belongs to the endoribonuclease YbeY family.</text>
</comment>
<evidence type="ECO:0000256" key="1">
    <source>
        <dbReference type="ARBA" id="ARBA00010875"/>
    </source>
</evidence>
<dbReference type="InterPro" id="IPR002036">
    <property type="entry name" value="YbeY"/>
</dbReference>
<feature type="binding site" evidence="7">
    <location>
        <position position="128"/>
    </location>
    <ligand>
        <name>Zn(2+)</name>
        <dbReference type="ChEBI" id="CHEBI:29105"/>
        <note>catalytic</note>
    </ligand>
</feature>
<sequence length="154" mass="18449">MLDLDISFQDIEKKEYVDETKILEFFEFVLKNEREDYNEKELYISILLTDNSNIQVINKEYRDKDMPTDVISFAYNETENFGGVEVIGDIVVSLDRVEEQCKEYNHSVVREFYYVLVHGLLHLLGYDHIEEVDKLKMREKEELYLSKFNITRDI</sequence>
<keyword evidence="3 7" id="KW-0479">Metal-binding</keyword>
<dbReference type="PANTHER" id="PTHR46986:SF1">
    <property type="entry name" value="ENDORIBONUCLEASE YBEY, CHLOROPLASTIC"/>
    <property type="match status" value="1"/>
</dbReference>
<evidence type="ECO:0000256" key="7">
    <source>
        <dbReference type="HAMAP-Rule" id="MF_00009"/>
    </source>
</evidence>
<dbReference type="GO" id="GO:0004222">
    <property type="term" value="F:metalloendopeptidase activity"/>
    <property type="evidence" value="ECO:0007669"/>
    <property type="project" value="InterPro"/>
</dbReference>
<dbReference type="EC" id="3.1.-.-" evidence="7"/>
<feature type="binding site" evidence="7">
    <location>
        <position position="122"/>
    </location>
    <ligand>
        <name>Zn(2+)</name>
        <dbReference type="ChEBI" id="CHEBI:29105"/>
        <note>catalytic</note>
    </ligand>
</feature>
<dbReference type="EMBL" id="JABMKT010000014">
    <property type="protein sequence ID" value="NYV27861.1"/>
    <property type="molecule type" value="Genomic_DNA"/>
</dbReference>
<gene>
    <name evidence="7 8" type="primary">ybeY</name>
    <name evidence="8" type="ORF">HP397_03360</name>
</gene>
<organism evidence="8 9">
    <name type="scientific">Streptobacillus felis</name>
    <dbReference type="NCBI Taxonomy" id="1384509"/>
    <lineage>
        <taxon>Bacteria</taxon>
        <taxon>Fusobacteriati</taxon>
        <taxon>Fusobacteriota</taxon>
        <taxon>Fusobacteriia</taxon>
        <taxon>Fusobacteriales</taxon>
        <taxon>Leptotrichiaceae</taxon>
        <taxon>Streptobacillus</taxon>
    </lineage>
</organism>
<evidence type="ECO:0000256" key="4">
    <source>
        <dbReference type="ARBA" id="ARBA00022759"/>
    </source>
</evidence>
<dbReference type="Gene3D" id="3.40.390.30">
    <property type="entry name" value="Metalloproteases ('zincins'), catalytic domain"/>
    <property type="match status" value="1"/>
</dbReference>
<dbReference type="InterPro" id="IPR023091">
    <property type="entry name" value="MetalPrtase_cat_dom_sf_prd"/>
</dbReference>
<comment type="subcellular location">
    <subcellularLocation>
        <location evidence="7">Cytoplasm</location>
    </subcellularLocation>
</comment>
<dbReference type="GO" id="GO:0008270">
    <property type="term" value="F:zinc ion binding"/>
    <property type="evidence" value="ECO:0007669"/>
    <property type="project" value="UniProtKB-UniRule"/>
</dbReference>
<dbReference type="SUPFAM" id="SSF55486">
    <property type="entry name" value="Metalloproteases ('zincins'), catalytic domain"/>
    <property type="match status" value="1"/>
</dbReference>
<dbReference type="PROSITE" id="PS01306">
    <property type="entry name" value="UPF0054"/>
    <property type="match status" value="1"/>
</dbReference>
<evidence type="ECO:0000256" key="5">
    <source>
        <dbReference type="ARBA" id="ARBA00022801"/>
    </source>
</evidence>
<keyword evidence="9" id="KW-1185">Reference proteome</keyword>
<keyword evidence="4 7" id="KW-0255">Endonuclease</keyword>
<evidence type="ECO:0000313" key="8">
    <source>
        <dbReference type="EMBL" id="NYV27861.1"/>
    </source>
</evidence>
<dbReference type="NCBIfam" id="TIGR00043">
    <property type="entry name" value="rRNA maturation RNase YbeY"/>
    <property type="match status" value="1"/>
</dbReference>
<keyword evidence="7" id="KW-0698">rRNA processing</keyword>
<comment type="caution">
    <text evidence="8">The sequence shown here is derived from an EMBL/GenBank/DDBJ whole genome shotgun (WGS) entry which is preliminary data.</text>
</comment>
<dbReference type="AlphaFoldDB" id="A0A7Z0T734"/>
<dbReference type="Pfam" id="PF02130">
    <property type="entry name" value="YbeY"/>
    <property type="match status" value="1"/>
</dbReference>
<keyword evidence="6 7" id="KW-0862">Zinc</keyword>
<keyword evidence="7" id="KW-0690">Ribosome biogenesis</keyword>
<protein>
    <recommendedName>
        <fullName evidence="7">Endoribonuclease YbeY</fullName>
        <ecNumber evidence="7">3.1.-.-</ecNumber>
    </recommendedName>
</protein>
<evidence type="ECO:0000256" key="6">
    <source>
        <dbReference type="ARBA" id="ARBA00022833"/>
    </source>
</evidence>
<evidence type="ECO:0000313" key="9">
    <source>
        <dbReference type="Proteomes" id="UP000526184"/>
    </source>
</evidence>
<feature type="binding site" evidence="7">
    <location>
        <position position="118"/>
    </location>
    <ligand>
        <name>Zn(2+)</name>
        <dbReference type="ChEBI" id="CHEBI:29105"/>
        <note>catalytic</note>
    </ligand>
</feature>
<dbReference type="RefSeq" id="WP_067322083.1">
    <property type="nucleotide sequence ID" value="NZ_CBCRWS010000019.1"/>
</dbReference>